<organism evidence="2 3">
    <name type="scientific">Petrolisthes manimaculis</name>
    <dbReference type="NCBI Taxonomy" id="1843537"/>
    <lineage>
        <taxon>Eukaryota</taxon>
        <taxon>Metazoa</taxon>
        <taxon>Ecdysozoa</taxon>
        <taxon>Arthropoda</taxon>
        <taxon>Crustacea</taxon>
        <taxon>Multicrustacea</taxon>
        <taxon>Malacostraca</taxon>
        <taxon>Eumalacostraca</taxon>
        <taxon>Eucarida</taxon>
        <taxon>Decapoda</taxon>
        <taxon>Pleocyemata</taxon>
        <taxon>Anomura</taxon>
        <taxon>Galatheoidea</taxon>
        <taxon>Porcellanidae</taxon>
        <taxon>Petrolisthes</taxon>
    </lineage>
</organism>
<evidence type="ECO:0000256" key="1">
    <source>
        <dbReference type="SAM" id="MobiDB-lite"/>
    </source>
</evidence>
<dbReference type="Proteomes" id="UP001292094">
    <property type="component" value="Unassembled WGS sequence"/>
</dbReference>
<dbReference type="AlphaFoldDB" id="A0AAE1NXN7"/>
<keyword evidence="3" id="KW-1185">Reference proteome</keyword>
<evidence type="ECO:0000313" key="2">
    <source>
        <dbReference type="EMBL" id="KAK4297299.1"/>
    </source>
</evidence>
<feature type="compositionally biased region" description="Basic and acidic residues" evidence="1">
    <location>
        <begin position="12"/>
        <end position="32"/>
    </location>
</feature>
<gene>
    <name evidence="2" type="ORF">Pmani_030272</name>
</gene>
<evidence type="ECO:0000313" key="3">
    <source>
        <dbReference type="Proteomes" id="UP001292094"/>
    </source>
</evidence>
<reference evidence="2" key="1">
    <citation type="submission" date="2023-11" db="EMBL/GenBank/DDBJ databases">
        <title>Genome assemblies of two species of porcelain crab, Petrolisthes cinctipes and Petrolisthes manimaculis (Anomura: Porcellanidae).</title>
        <authorList>
            <person name="Angst P."/>
        </authorList>
    </citation>
    <scope>NUCLEOTIDE SEQUENCE</scope>
    <source>
        <strain evidence="2">PB745_02</strain>
        <tissue evidence="2">Gill</tissue>
    </source>
</reference>
<accession>A0AAE1NXN7</accession>
<dbReference type="EMBL" id="JAWZYT010003665">
    <property type="protein sequence ID" value="KAK4297299.1"/>
    <property type="molecule type" value="Genomic_DNA"/>
</dbReference>
<protein>
    <submittedName>
        <fullName evidence="2">Uncharacterized protein</fullName>
    </submittedName>
</protein>
<feature type="region of interest" description="Disordered" evidence="1">
    <location>
        <begin position="1"/>
        <end position="58"/>
    </location>
</feature>
<name>A0AAE1NXN7_9EUCA</name>
<feature type="compositionally biased region" description="Basic residues" evidence="1">
    <location>
        <begin position="1"/>
        <end position="11"/>
    </location>
</feature>
<comment type="caution">
    <text evidence="2">The sequence shown here is derived from an EMBL/GenBank/DDBJ whole genome shotgun (WGS) entry which is preliminary data.</text>
</comment>
<proteinExistence type="predicted"/>
<sequence>MERYDKKHRRKFDGDKWKKEAGRTSRVKECRKVSQRVQKSPAEIKKQAKKYRSVGRKTMQDVRLKGGEVCKKTSGRSRRMGAKELERVGYMEQQRGWMW</sequence>